<evidence type="ECO:0000313" key="3">
    <source>
        <dbReference type="Proteomes" id="UP000072189"/>
    </source>
</evidence>
<dbReference type="PANTHER" id="PTHR31527:SF0">
    <property type="entry name" value="RE64534P"/>
    <property type="match status" value="1"/>
</dbReference>
<evidence type="ECO:0000259" key="1">
    <source>
        <dbReference type="Pfam" id="PF09347"/>
    </source>
</evidence>
<dbReference type="PANTHER" id="PTHR31527">
    <property type="entry name" value="RE64534P"/>
    <property type="match status" value="1"/>
</dbReference>
<dbReference type="RefSeq" id="WP_058614239.1">
    <property type="nucleotide sequence ID" value="NZ_LDRV01000060.1"/>
</dbReference>
<reference evidence="2 3" key="1">
    <citation type="journal article" date="2016" name="Front. Microbiol.">
        <title>Genomic Resource of Rice Seed Associated Bacteria.</title>
        <authorList>
            <person name="Midha S."/>
            <person name="Bansal K."/>
            <person name="Sharma S."/>
            <person name="Kumar N."/>
            <person name="Patil P.P."/>
            <person name="Chaudhry V."/>
            <person name="Patil P.B."/>
        </authorList>
    </citation>
    <scope>NUCLEOTIDE SEQUENCE [LARGE SCALE GENOMIC DNA]</scope>
    <source>
        <strain evidence="2 3">RSA3</strain>
    </source>
</reference>
<protein>
    <recommendedName>
        <fullName evidence="1">DUF1989 domain-containing protein</fullName>
    </recommendedName>
</protein>
<accession>A0A147F7B2</accession>
<dbReference type="InterPro" id="IPR018959">
    <property type="entry name" value="DUF1989"/>
</dbReference>
<proteinExistence type="predicted"/>
<dbReference type="AlphaFoldDB" id="A0A147F7B2"/>
<dbReference type="PATRIC" id="fig|2033.7.peg.2743"/>
<gene>
    <name evidence="2" type="ORF">RSA3_09955</name>
</gene>
<name>A0A147F7B2_MICTE</name>
<sequence>MRLSLTSQQRELLDRSILAGEAADIADLVSLALRETSLGVSARPIPGVSPTERAWRDDLAFTPGAERVARQEHRLLPGTGKAFEVRAGQILRVAQVDGDQCADLNVFSLDDYREAMHVGRTRTLHGIHPGEGSFLWSAPPRERAMMFVLSDDAGLNDTLFPRCSAAMYESMFGFAEHTNCADMQAEAQREYGLTPDDVHDSFNLFMATRVNADGSIEVVHQHTPADAYVELLAVMDVLAVPNVCGNDIFRTSNHALRPLDVTVFDAAEADLVRVPPLQVHRAQRTPADFTQSEIRTDRRLARDPDYVPHFPRTPVTVDDLEVELTDADIALLLAHARRDLYGDDDEAALRDIVLSWWVQSHA</sequence>
<dbReference type="EMBL" id="LDRV01000060">
    <property type="protein sequence ID" value="KTS11556.1"/>
    <property type="molecule type" value="Genomic_DNA"/>
</dbReference>
<comment type="caution">
    <text evidence="2">The sequence shown here is derived from an EMBL/GenBank/DDBJ whole genome shotgun (WGS) entry which is preliminary data.</text>
</comment>
<feature type="domain" description="DUF1989" evidence="1">
    <location>
        <begin position="75"/>
        <end position="238"/>
    </location>
</feature>
<dbReference type="Pfam" id="PF09347">
    <property type="entry name" value="DUF1989"/>
    <property type="match status" value="1"/>
</dbReference>
<dbReference type="Proteomes" id="UP000072189">
    <property type="component" value="Unassembled WGS sequence"/>
</dbReference>
<organism evidence="2 3">
    <name type="scientific">Microbacterium testaceum</name>
    <name type="common">Aureobacterium testaceum</name>
    <name type="synonym">Brevibacterium testaceum</name>
    <dbReference type="NCBI Taxonomy" id="2033"/>
    <lineage>
        <taxon>Bacteria</taxon>
        <taxon>Bacillati</taxon>
        <taxon>Actinomycetota</taxon>
        <taxon>Actinomycetes</taxon>
        <taxon>Micrococcales</taxon>
        <taxon>Microbacteriaceae</taxon>
        <taxon>Microbacterium</taxon>
    </lineage>
</organism>
<evidence type="ECO:0000313" key="2">
    <source>
        <dbReference type="EMBL" id="KTS11556.1"/>
    </source>
</evidence>